<dbReference type="EMBL" id="OY660867">
    <property type="protein sequence ID" value="CAJ1055291.1"/>
    <property type="molecule type" value="Genomic_DNA"/>
</dbReference>
<gene>
    <name evidence="1" type="ORF">XNOV1_A008257</name>
</gene>
<protein>
    <recommendedName>
        <fullName evidence="3">Nuclease HARBI1</fullName>
    </recommendedName>
</protein>
<sequence>MTDLLLLEEYAKVRRERDLLMESDEWLISRFRLPRHVLMDLCHNLDAYLRRNTRRSNPSPVQVLTTKGVLATGTFQREIGDRAGVSQPTMSRVMPDMLAAIKSLSRNYIQFP</sequence>
<accession>A0AAV1F3K1</accession>
<organism evidence="1 2">
    <name type="scientific">Xyrichtys novacula</name>
    <name type="common">Pearly razorfish</name>
    <name type="synonym">Hemipteronotus novacula</name>
    <dbReference type="NCBI Taxonomy" id="13765"/>
    <lineage>
        <taxon>Eukaryota</taxon>
        <taxon>Metazoa</taxon>
        <taxon>Chordata</taxon>
        <taxon>Craniata</taxon>
        <taxon>Vertebrata</taxon>
        <taxon>Euteleostomi</taxon>
        <taxon>Actinopterygii</taxon>
        <taxon>Neopterygii</taxon>
        <taxon>Teleostei</taxon>
        <taxon>Neoteleostei</taxon>
        <taxon>Acanthomorphata</taxon>
        <taxon>Eupercaria</taxon>
        <taxon>Labriformes</taxon>
        <taxon>Labridae</taxon>
        <taxon>Xyrichtys</taxon>
    </lineage>
</organism>
<name>A0AAV1F3K1_XYRNO</name>
<evidence type="ECO:0000313" key="1">
    <source>
        <dbReference type="EMBL" id="CAJ1055291.1"/>
    </source>
</evidence>
<keyword evidence="2" id="KW-1185">Reference proteome</keyword>
<dbReference type="Proteomes" id="UP001178508">
    <property type="component" value="Chromosome 4"/>
</dbReference>
<reference evidence="1" key="1">
    <citation type="submission" date="2023-08" db="EMBL/GenBank/DDBJ databases">
        <authorList>
            <person name="Alioto T."/>
            <person name="Alioto T."/>
            <person name="Gomez Garrido J."/>
        </authorList>
    </citation>
    <scope>NUCLEOTIDE SEQUENCE</scope>
</reference>
<evidence type="ECO:0000313" key="2">
    <source>
        <dbReference type="Proteomes" id="UP001178508"/>
    </source>
</evidence>
<proteinExistence type="predicted"/>
<dbReference type="AlphaFoldDB" id="A0AAV1F3K1"/>
<evidence type="ECO:0008006" key="3">
    <source>
        <dbReference type="Google" id="ProtNLM"/>
    </source>
</evidence>